<accession>A0A927MEJ8</accession>
<dbReference type="AlphaFoldDB" id="A0A927MEJ8"/>
<name>A0A927MEJ8_9BACL</name>
<dbReference type="Proteomes" id="UP000658225">
    <property type="component" value="Unassembled WGS sequence"/>
</dbReference>
<dbReference type="EMBL" id="JADBEL010000001">
    <property type="protein sequence ID" value="MBE1553294.1"/>
    <property type="molecule type" value="Genomic_DNA"/>
</dbReference>
<reference evidence="2" key="1">
    <citation type="submission" date="2020-10" db="EMBL/GenBank/DDBJ databases">
        <title>Genomic Encyclopedia of Type Strains, Phase IV (KMG-IV): sequencing the most valuable type-strain genomes for metagenomic binning, comparative biology and taxonomic classification.</title>
        <authorList>
            <person name="Goeker M."/>
        </authorList>
    </citation>
    <scope>NUCLEOTIDE SEQUENCE</scope>
    <source>
        <strain evidence="2">DSM 13886</strain>
    </source>
</reference>
<dbReference type="SUPFAM" id="SSF53098">
    <property type="entry name" value="Ribonuclease H-like"/>
    <property type="match status" value="1"/>
</dbReference>
<dbReference type="RefSeq" id="WP_225941810.1">
    <property type="nucleotide sequence ID" value="NZ_JADBEL010000001.1"/>
</dbReference>
<feature type="domain" description="Tc1-like transposase DDE" evidence="1">
    <location>
        <begin position="4"/>
        <end position="117"/>
    </location>
</feature>
<comment type="caution">
    <text evidence="2">The sequence shown here is derived from an EMBL/GenBank/DDBJ whole genome shotgun (WGS) entry which is preliminary data.</text>
</comment>
<organism evidence="2 3">
    <name type="scientific">Sporosarcina limicola</name>
    <dbReference type="NCBI Taxonomy" id="34101"/>
    <lineage>
        <taxon>Bacteria</taxon>
        <taxon>Bacillati</taxon>
        <taxon>Bacillota</taxon>
        <taxon>Bacilli</taxon>
        <taxon>Bacillales</taxon>
        <taxon>Caryophanaceae</taxon>
        <taxon>Sporosarcina</taxon>
    </lineage>
</organism>
<keyword evidence="3" id="KW-1185">Reference proteome</keyword>
<gene>
    <name evidence="2" type="ORF">H4683_000363</name>
</gene>
<dbReference type="InterPro" id="IPR047655">
    <property type="entry name" value="Transpos_IS630-like"/>
</dbReference>
<dbReference type="InterPro" id="IPR038717">
    <property type="entry name" value="Tc1-like_DDE_dom"/>
</dbReference>
<proteinExistence type="predicted"/>
<dbReference type="InterPro" id="IPR036397">
    <property type="entry name" value="RNaseH_sf"/>
</dbReference>
<sequence length="117" mass="13552">MIRDYQAIGRTWFLKGKQRIIPTYGQHKGVKLLGTLNYETGEIVCVEQESFNAGAFLDFLKMILNKYPTGKTVMILDNARIHHAKLIQPFLEKNKDRIELVFLPPYSPQLNLMEGVW</sequence>
<dbReference type="Pfam" id="PF13358">
    <property type="entry name" value="DDE_3"/>
    <property type="match status" value="1"/>
</dbReference>
<evidence type="ECO:0000259" key="1">
    <source>
        <dbReference type="Pfam" id="PF13358"/>
    </source>
</evidence>
<protein>
    <submittedName>
        <fullName evidence="2">Transposase</fullName>
    </submittedName>
</protein>
<dbReference type="NCBIfam" id="NF033545">
    <property type="entry name" value="transpos_IS630"/>
    <property type="match status" value="1"/>
</dbReference>
<dbReference type="GO" id="GO:0003676">
    <property type="term" value="F:nucleic acid binding"/>
    <property type="evidence" value="ECO:0007669"/>
    <property type="project" value="InterPro"/>
</dbReference>
<dbReference type="Gene3D" id="3.30.420.10">
    <property type="entry name" value="Ribonuclease H-like superfamily/Ribonuclease H"/>
    <property type="match status" value="1"/>
</dbReference>
<evidence type="ECO:0000313" key="2">
    <source>
        <dbReference type="EMBL" id="MBE1553294.1"/>
    </source>
</evidence>
<evidence type="ECO:0000313" key="3">
    <source>
        <dbReference type="Proteomes" id="UP000658225"/>
    </source>
</evidence>
<dbReference type="InterPro" id="IPR012337">
    <property type="entry name" value="RNaseH-like_sf"/>
</dbReference>